<dbReference type="Proteomes" id="UP000767446">
    <property type="component" value="Unassembled WGS sequence"/>
</dbReference>
<accession>A0A941GWA9</accession>
<sequence>MHTRSSLGRTSTTEMEVTSIRLERKLKEKLKSLCGNQGYQALIRDILWNYVQQKSGDYRPQFSRADIRATIEAVARKDESCVLTGKLIQEGQAMLLALTIYGDFVPMSTESLEE</sequence>
<name>A0A941GWA9_9CHRO</name>
<gene>
    <name evidence="1" type="ORF">DSM107014_06925</name>
</gene>
<proteinExistence type="predicted"/>
<dbReference type="EMBL" id="JADQBC010000037">
    <property type="protein sequence ID" value="MBR8827631.1"/>
    <property type="molecule type" value="Genomic_DNA"/>
</dbReference>
<comment type="caution">
    <text evidence="1">The sequence shown here is derived from an EMBL/GenBank/DDBJ whole genome shotgun (WGS) entry which is preliminary data.</text>
</comment>
<dbReference type="AlphaFoldDB" id="A0A941GWA9"/>
<organism evidence="1 2">
    <name type="scientific">Gomphosphaeria aponina SAG 52.96 = DSM 107014</name>
    <dbReference type="NCBI Taxonomy" id="1521640"/>
    <lineage>
        <taxon>Bacteria</taxon>
        <taxon>Bacillati</taxon>
        <taxon>Cyanobacteriota</taxon>
        <taxon>Cyanophyceae</taxon>
        <taxon>Oscillatoriophycideae</taxon>
        <taxon>Chroococcales</taxon>
        <taxon>Gomphosphaeriaceae</taxon>
        <taxon>Gomphosphaeria</taxon>
    </lineage>
</organism>
<evidence type="ECO:0000313" key="1">
    <source>
        <dbReference type="EMBL" id="MBR8827631.1"/>
    </source>
</evidence>
<evidence type="ECO:0000313" key="2">
    <source>
        <dbReference type="Proteomes" id="UP000767446"/>
    </source>
</evidence>
<reference evidence="1" key="1">
    <citation type="submission" date="2021-02" db="EMBL/GenBank/DDBJ databases">
        <title>Metagenome analyses of Stigonema ocellatum DSM 106950, Chlorogloea purpurea SAG 13.99 and Gomphosphaeria aponina DSM 107014.</title>
        <authorList>
            <person name="Marter P."/>
            <person name="Huang S."/>
        </authorList>
    </citation>
    <scope>NUCLEOTIDE SEQUENCE</scope>
    <source>
        <strain evidence="1">JP213</strain>
    </source>
</reference>
<protein>
    <submittedName>
        <fullName evidence="1">Uncharacterized protein</fullName>
    </submittedName>
</protein>